<keyword evidence="2" id="KW-1185">Reference proteome</keyword>
<organism evidence="1 2">
    <name type="scientific">Tieghemostelium lacteum</name>
    <name type="common">Slime mold</name>
    <name type="synonym">Dictyostelium lacteum</name>
    <dbReference type="NCBI Taxonomy" id="361077"/>
    <lineage>
        <taxon>Eukaryota</taxon>
        <taxon>Amoebozoa</taxon>
        <taxon>Evosea</taxon>
        <taxon>Eumycetozoa</taxon>
        <taxon>Dictyostelia</taxon>
        <taxon>Dictyosteliales</taxon>
        <taxon>Raperosteliaceae</taxon>
        <taxon>Tieghemostelium</taxon>
    </lineage>
</organism>
<name>A0A152A5N7_TIELA</name>
<evidence type="ECO:0000313" key="1">
    <source>
        <dbReference type="EMBL" id="KYR01538.1"/>
    </source>
</evidence>
<accession>A0A152A5N7</accession>
<comment type="caution">
    <text evidence="1">The sequence shown here is derived from an EMBL/GenBank/DDBJ whole genome shotgun (WGS) entry which is preliminary data.</text>
</comment>
<gene>
    <name evidence="1" type="ORF">DLAC_01532</name>
</gene>
<dbReference type="Proteomes" id="UP000076078">
    <property type="component" value="Unassembled WGS sequence"/>
</dbReference>
<dbReference type="InParanoid" id="A0A152A5N7"/>
<protein>
    <submittedName>
        <fullName evidence="1">Uncharacterized protein</fullName>
    </submittedName>
</protein>
<reference evidence="1 2" key="1">
    <citation type="submission" date="2015-12" db="EMBL/GenBank/DDBJ databases">
        <title>Dictyostelia acquired genes for synthesis and detection of signals that induce cell-type specialization by lateral gene transfer from prokaryotes.</title>
        <authorList>
            <person name="Gloeckner G."/>
            <person name="Schaap P."/>
        </authorList>
    </citation>
    <scope>NUCLEOTIDE SEQUENCE [LARGE SCALE GENOMIC DNA]</scope>
    <source>
        <strain evidence="1 2">TK</strain>
    </source>
</reference>
<proteinExistence type="predicted"/>
<dbReference type="AlphaFoldDB" id="A0A152A5N7"/>
<dbReference type="EMBL" id="LODT01000006">
    <property type="protein sequence ID" value="KYR01538.1"/>
    <property type="molecule type" value="Genomic_DNA"/>
</dbReference>
<sequence length="552" mass="63347">MTLLPNYLYVNILNIILNNNYKDLLSYIHQFVLKYKYLSKSFDREVFRKLCYRNDGICLDLDDERSMFFCRRLELSGIEFIGDIKYHIFGEANNDQNIPMINYVTSLDIKSVTQVFLERFPRLKNVNLVVNDEGVGSLDLNKLALEKGIQFDIRYSSDIIFKEIISSRMNKLIFGSSEVSEGLVGYLNQNSKLIDCENITIENPGFPICQFLLRCIPLKSLVISNYEFDGSFDSVIDTLINSTSSKSLENLYLAYDSGTLNAQSLGKILSDTNLPNLKSCYLYVQQITAKERQNNYRIQSKLHLKKLTIHNQIVEGKLNIFNYLSMVKVDKLVLSDSFFNRSTTLPSPSTLLDNLTTIKLPTNLEKSFPKITGQLVQIPSLSTLLISWYRHSNVVIQSIKSNTHLHTLVIDSVDVFNLLQLLQVINEIGSIRKLTIESVHYDIDNEPSLEDINTVVKLLSEAQWLKEFTLRNGSIESHGRNDLDCIIEILQKNNNMEWIEFNFLDDVTTDYCPSSDQLKSIENILSQNHNIKYIKTNSSNGDLESLLNKYSM</sequence>
<evidence type="ECO:0000313" key="2">
    <source>
        <dbReference type="Proteomes" id="UP000076078"/>
    </source>
</evidence>